<evidence type="ECO:0000313" key="2">
    <source>
        <dbReference type="EMBL" id="RDB26056.1"/>
    </source>
</evidence>
<reference evidence="2" key="1">
    <citation type="submission" date="2018-04" db="EMBL/GenBank/DDBJ databases">
        <title>Whole genome sequencing of Hypsizygus marmoreus.</title>
        <authorList>
            <person name="Choi I.-G."/>
            <person name="Min B."/>
            <person name="Kim J.-G."/>
            <person name="Kim S."/>
            <person name="Oh Y.-L."/>
            <person name="Kong W.-S."/>
            <person name="Park H."/>
            <person name="Jeong J."/>
            <person name="Song E.-S."/>
        </authorList>
    </citation>
    <scope>NUCLEOTIDE SEQUENCE [LARGE SCALE GENOMIC DNA]</scope>
    <source>
        <strain evidence="2">51987-8</strain>
    </source>
</reference>
<dbReference type="STRING" id="39966.A0A369K5A0"/>
<dbReference type="InterPro" id="IPR036047">
    <property type="entry name" value="F-box-like_dom_sf"/>
</dbReference>
<protein>
    <recommendedName>
        <fullName evidence="1">F-box domain-containing protein</fullName>
    </recommendedName>
</protein>
<accession>A0A369K5A0</accession>
<dbReference type="InParanoid" id="A0A369K5A0"/>
<gene>
    <name evidence="2" type="ORF">Hypma_006542</name>
</gene>
<proteinExistence type="predicted"/>
<dbReference type="AlphaFoldDB" id="A0A369K5A0"/>
<name>A0A369K5A0_HYPMA</name>
<comment type="caution">
    <text evidence="2">The sequence shown here is derived from an EMBL/GenBank/DDBJ whole genome shotgun (WGS) entry which is preliminary data.</text>
</comment>
<dbReference type="Gene3D" id="1.20.1280.50">
    <property type="match status" value="1"/>
</dbReference>
<sequence>MFLSLPEDIHLTICAYLPPDALLALKQTCRVLHAFGCMDYVWHQMRVDLPLDLPLNQKTNNLRADQIQPLVIKALRVERNWQGHPGRPRHLKRIQHDGVVNQMQTLGSKWLVTLSRSRGCARLSVWSVDDAICYRTFKMQDASKFSAALHSESSATIAVIEFDGSDREKLSIYSLSLLLTESGTFNPSICHSISRPRVYGTFFDVQVFENLVATTIARFSDAISPPTFEILFINTTTHAQWLFSPQLPQEFERLRCKLFADKIVLIGVERNCTVAVQAYSLLPMMFCASEKLSDCNAITPIPLTLETEDIGARTTEEAIRFPSGFDFHLSANFTTKTSTNLPIIVFPAPLQAKGSGYMLDLPLGCIAAHTEVDRRLVQPFRTHPKASVDIICVGATGHRAVWLQRRWDTDEFELMKVSFSDSRAPKVAALLPRHLALPFEAHTCVSLAFDEATGRVCVGLHTGDLYILDF</sequence>
<evidence type="ECO:0000313" key="3">
    <source>
        <dbReference type="Proteomes" id="UP000076154"/>
    </source>
</evidence>
<dbReference type="InterPro" id="IPR001810">
    <property type="entry name" value="F-box_dom"/>
</dbReference>
<dbReference type="OrthoDB" id="424465at2759"/>
<feature type="domain" description="F-box" evidence="1">
    <location>
        <begin position="1"/>
        <end position="45"/>
    </location>
</feature>
<dbReference type="Pfam" id="PF12937">
    <property type="entry name" value="F-box-like"/>
    <property type="match status" value="1"/>
</dbReference>
<dbReference type="SUPFAM" id="SSF81383">
    <property type="entry name" value="F-box domain"/>
    <property type="match status" value="1"/>
</dbReference>
<organism evidence="2 3">
    <name type="scientific">Hypsizygus marmoreus</name>
    <name type="common">White beech mushroom</name>
    <name type="synonym">Agaricus marmoreus</name>
    <dbReference type="NCBI Taxonomy" id="39966"/>
    <lineage>
        <taxon>Eukaryota</taxon>
        <taxon>Fungi</taxon>
        <taxon>Dikarya</taxon>
        <taxon>Basidiomycota</taxon>
        <taxon>Agaricomycotina</taxon>
        <taxon>Agaricomycetes</taxon>
        <taxon>Agaricomycetidae</taxon>
        <taxon>Agaricales</taxon>
        <taxon>Tricholomatineae</taxon>
        <taxon>Lyophyllaceae</taxon>
        <taxon>Hypsizygus</taxon>
    </lineage>
</organism>
<dbReference type="Proteomes" id="UP000076154">
    <property type="component" value="Unassembled WGS sequence"/>
</dbReference>
<evidence type="ECO:0000259" key="1">
    <source>
        <dbReference type="PROSITE" id="PS50181"/>
    </source>
</evidence>
<dbReference type="PROSITE" id="PS50181">
    <property type="entry name" value="FBOX"/>
    <property type="match status" value="1"/>
</dbReference>
<keyword evidence="3" id="KW-1185">Reference proteome</keyword>
<dbReference type="EMBL" id="LUEZ02000040">
    <property type="protein sequence ID" value="RDB26056.1"/>
    <property type="molecule type" value="Genomic_DNA"/>
</dbReference>